<organism evidence="3">
    <name type="scientific">marine metagenome</name>
    <dbReference type="NCBI Taxonomy" id="408172"/>
    <lineage>
        <taxon>unclassified sequences</taxon>
        <taxon>metagenomes</taxon>
        <taxon>ecological metagenomes</taxon>
    </lineage>
</organism>
<dbReference type="EMBL" id="UINC01069945">
    <property type="protein sequence ID" value="SVC03717.1"/>
    <property type="molecule type" value="Genomic_DNA"/>
</dbReference>
<sequence length="111" mass="12622">MDQDQYYKSTYKQSALSADRQRVDRLSIFFNDSLKSTKILDVGCGPGVQTKFLTEHNDVYGVDISQDALKEADQNGLTTVYSNLDKADIPFENNFFDIIVATDIFEHLFDP</sequence>
<dbReference type="GO" id="GO:0016740">
    <property type="term" value="F:transferase activity"/>
    <property type="evidence" value="ECO:0007669"/>
    <property type="project" value="UniProtKB-KW"/>
</dbReference>
<dbReference type="Pfam" id="PF13649">
    <property type="entry name" value="Methyltransf_25"/>
    <property type="match status" value="1"/>
</dbReference>
<evidence type="ECO:0000313" key="3">
    <source>
        <dbReference type="EMBL" id="SVC03717.1"/>
    </source>
</evidence>
<proteinExistence type="predicted"/>
<dbReference type="Gene3D" id="3.40.50.150">
    <property type="entry name" value="Vaccinia Virus protein VP39"/>
    <property type="match status" value="1"/>
</dbReference>
<accession>A0A382IX55</accession>
<dbReference type="InterPro" id="IPR029063">
    <property type="entry name" value="SAM-dependent_MTases_sf"/>
</dbReference>
<name>A0A382IX55_9ZZZZ</name>
<dbReference type="AlphaFoldDB" id="A0A382IX55"/>
<dbReference type="CDD" id="cd02440">
    <property type="entry name" value="AdoMet_MTases"/>
    <property type="match status" value="1"/>
</dbReference>
<feature type="domain" description="Methyltransferase" evidence="2">
    <location>
        <begin position="39"/>
        <end position="109"/>
    </location>
</feature>
<dbReference type="PANTHER" id="PTHR43861">
    <property type="entry name" value="TRANS-ACONITATE 2-METHYLTRANSFERASE-RELATED"/>
    <property type="match status" value="1"/>
</dbReference>
<protein>
    <recommendedName>
        <fullName evidence="2">Methyltransferase domain-containing protein</fullName>
    </recommendedName>
</protein>
<evidence type="ECO:0000256" key="1">
    <source>
        <dbReference type="ARBA" id="ARBA00022679"/>
    </source>
</evidence>
<evidence type="ECO:0000259" key="2">
    <source>
        <dbReference type="Pfam" id="PF13649"/>
    </source>
</evidence>
<feature type="non-terminal residue" evidence="3">
    <location>
        <position position="111"/>
    </location>
</feature>
<dbReference type="SUPFAM" id="SSF53335">
    <property type="entry name" value="S-adenosyl-L-methionine-dependent methyltransferases"/>
    <property type="match status" value="1"/>
</dbReference>
<keyword evidence="1" id="KW-0808">Transferase</keyword>
<gene>
    <name evidence="3" type="ORF">METZ01_LOCUS256571</name>
</gene>
<dbReference type="InterPro" id="IPR041698">
    <property type="entry name" value="Methyltransf_25"/>
</dbReference>
<reference evidence="3" key="1">
    <citation type="submission" date="2018-05" db="EMBL/GenBank/DDBJ databases">
        <authorList>
            <person name="Lanie J.A."/>
            <person name="Ng W.-L."/>
            <person name="Kazmierczak K.M."/>
            <person name="Andrzejewski T.M."/>
            <person name="Davidsen T.M."/>
            <person name="Wayne K.J."/>
            <person name="Tettelin H."/>
            <person name="Glass J.I."/>
            <person name="Rusch D."/>
            <person name="Podicherti R."/>
            <person name="Tsui H.-C.T."/>
            <person name="Winkler M.E."/>
        </authorList>
    </citation>
    <scope>NUCLEOTIDE SEQUENCE</scope>
</reference>